<dbReference type="Proteomes" id="UP000036987">
    <property type="component" value="Unassembled WGS sequence"/>
</dbReference>
<evidence type="ECO:0000313" key="4">
    <source>
        <dbReference type="Proteomes" id="UP000036987"/>
    </source>
</evidence>
<keyword evidence="4" id="KW-1185">Reference proteome</keyword>
<dbReference type="Pfam" id="PF07885">
    <property type="entry name" value="Ion_trans_2"/>
    <property type="match status" value="1"/>
</dbReference>
<protein>
    <recommendedName>
        <fullName evidence="2">Potassium channel domain-containing protein</fullName>
    </recommendedName>
</protein>
<sequence>MDNGGRGFAPNIQEHLLQYKFLQYNGVDGIDPSKDLTSSTDSTAQVLPKGNSSLHRSRTAPAMPNIDEVIAANNEKISSLVDWKKSGNSVRLALLYLTLYIIIIGRENFTSEETHPLVDALYFSVVTMCTIGYGESHPKVHSGSFSQSLSSSSDFVIIDIFLSGTVTLDLQESILLSVT</sequence>
<proteinExistence type="predicted"/>
<dbReference type="SUPFAM" id="SSF81324">
    <property type="entry name" value="Voltage-gated potassium channels"/>
    <property type="match status" value="1"/>
</dbReference>
<reference evidence="4" key="1">
    <citation type="journal article" date="2016" name="Nature">
        <title>The genome of the seagrass Zostera marina reveals angiosperm adaptation to the sea.</title>
        <authorList>
            <person name="Olsen J.L."/>
            <person name="Rouze P."/>
            <person name="Verhelst B."/>
            <person name="Lin Y.-C."/>
            <person name="Bayer T."/>
            <person name="Collen J."/>
            <person name="Dattolo E."/>
            <person name="De Paoli E."/>
            <person name="Dittami S."/>
            <person name="Maumus F."/>
            <person name="Michel G."/>
            <person name="Kersting A."/>
            <person name="Lauritano C."/>
            <person name="Lohaus R."/>
            <person name="Toepel M."/>
            <person name="Tonon T."/>
            <person name="Vanneste K."/>
            <person name="Amirebrahimi M."/>
            <person name="Brakel J."/>
            <person name="Bostroem C."/>
            <person name="Chovatia M."/>
            <person name="Grimwood J."/>
            <person name="Jenkins J.W."/>
            <person name="Jueterbock A."/>
            <person name="Mraz A."/>
            <person name="Stam W.T."/>
            <person name="Tice H."/>
            <person name="Bornberg-Bauer E."/>
            <person name="Green P.J."/>
            <person name="Pearson G.A."/>
            <person name="Procaccini G."/>
            <person name="Duarte C.M."/>
            <person name="Schmutz J."/>
            <person name="Reusch T.B.H."/>
            <person name="Van de Peer Y."/>
        </authorList>
    </citation>
    <scope>NUCLEOTIDE SEQUENCE [LARGE SCALE GENOMIC DNA]</scope>
    <source>
        <strain evidence="4">cv. Finnish</strain>
    </source>
</reference>
<gene>
    <name evidence="3" type="ORF">ZOSMA_66G00060</name>
</gene>
<evidence type="ECO:0000313" key="3">
    <source>
        <dbReference type="EMBL" id="KMZ59586.1"/>
    </source>
</evidence>
<dbReference type="EMBL" id="LFYR01001757">
    <property type="protein sequence ID" value="KMZ59586.1"/>
    <property type="molecule type" value="Genomic_DNA"/>
</dbReference>
<evidence type="ECO:0000259" key="2">
    <source>
        <dbReference type="Pfam" id="PF07885"/>
    </source>
</evidence>
<organism evidence="3 4">
    <name type="scientific">Zostera marina</name>
    <name type="common">Eelgrass</name>
    <dbReference type="NCBI Taxonomy" id="29655"/>
    <lineage>
        <taxon>Eukaryota</taxon>
        <taxon>Viridiplantae</taxon>
        <taxon>Streptophyta</taxon>
        <taxon>Embryophyta</taxon>
        <taxon>Tracheophyta</taxon>
        <taxon>Spermatophyta</taxon>
        <taxon>Magnoliopsida</taxon>
        <taxon>Liliopsida</taxon>
        <taxon>Zosteraceae</taxon>
        <taxon>Zostera</taxon>
    </lineage>
</organism>
<comment type="caution">
    <text evidence="3">The sequence shown here is derived from an EMBL/GenBank/DDBJ whole genome shotgun (WGS) entry which is preliminary data.</text>
</comment>
<feature type="compositionally biased region" description="Polar residues" evidence="1">
    <location>
        <begin position="35"/>
        <end position="54"/>
    </location>
</feature>
<dbReference type="OrthoDB" id="415460at2759"/>
<feature type="domain" description="Potassium channel" evidence="2">
    <location>
        <begin position="99"/>
        <end position="139"/>
    </location>
</feature>
<accession>A0A0K9NS42</accession>
<name>A0A0K9NS42_ZOSMR</name>
<dbReference type="STRING" id="29655.A0A0K9NS42"/>
<dbReference type="Gene3D" id="1.10.287.70">
    <property type="match status" value="1"/>
</dbReference>
<dbReference type="AlphaFoldDB" id="A0A0K9NS42"/>
<evidence type="ECO:0000256" key="1">
    <source>
        <dbReference type="SAM" id="MobiDB-lite"/>
    </source>
</evidence>
<feature type="region of interest" description="Disordered" evidence="1">
    <location>
        <begin position="33"/>
        <end position="59"/>
    </location>
</feature>
<dbReference type="InterPro" id="IPR013099">
    <property type="entry name" value="K_chnl_dom"/>
</dbReference>